<reference evidence="2" key="2">
    <citation type="submission" date="2020-11" db="EMBL/GenBank/DDBJ databases">
        <authorList>
            <person name="McCartney M.A."/>
            <person name="Auch B."/>
            <person name="Kono T."/>
            <person name="Mallez S."/>
            <person name="Becker A."/>
            <person name="Gohl D.M."/>
            <person name="Silverstein K.A.T."/>
            <person name="Koren S."/>
            <person name="Bechman K.B."/>
            <person name="Herman A."/>
            <person name="Abrahante J.E."/>
            <person name="Garbe J."/>
        </authorList>
    </citation>
    <scope>NUCLEOTIDE SEQUENCE</scope>
    <source>
        <strain evidence="2">Duluth1</strain>
        <tissue evidence="2">Whole animal</tissue>
    </source>
</reference>
<feature type="region of interest" description="Disordered" evidence="1">
    <location>
        <begin position="96"/>
        <end position="138"/>
    </location>
</feature>
<evidence type="ECO:0000313" key="3">
    <source>
        <dbReference type="Proteomes" id="UP000828390"/>
    </source>
</evidence>
<name>A0A9D4RWK3_DREPO</name>
<feature type="compositionally biased region" description="Polar residues" evidence="1">
    <location>
        <begin position="122"/>
        <end position="138"/>
    </location>
</feature>
<comment type="caution">
    <text evidence="2">The sequence shown here is derived from an EMBL/GenBank/DDBJ whole genome shotgun (WGS) entry which is preliminary data.</text>
</comment>
<feature type="region of interest" description="Disordered" evidence="1">
    <location>
        <begin position="412"/>
        <end position="431"/>
    </location>
</feature>
<dbReference type="EMBL" id="JAIWYP010000001">
    <property type="protein sequence ID" value="KAH3881503.1"/>
    <property type="molecule type" value="Genomic_DNA"/>
</dbReference>
<dbReference type="Proteomes" id="UP000828390">
    <property type="component" value="Unassembled WGS sequence"/>
</dbReference>
<dbReference type="AlphaFoldDB" id="A0A9D4RWK3"/>
<dbReference type="SUPFAM" id="SSF50729">
    <property type="entry name" value="PH domain-like"/>
    <property type="match status" value="1"/>
</dbReference>
<evidence type="ECO:0000256" key="1">
    <source>
        <dbReference type="SAM" id="MobiDB-lite"/>
    </source>
</evidence>
<proteinExistence type="predicted"/>
<reference evidence="2" key="1">
    <citation type="journal article" date="2019" name="bioRxiv">
        <title>The Genome of the Zebra Mussel, Dreissena polymorpha: A Resource for Invasive Species Research.</title>
        <authorList>
            <person name="McCartney M.A."/>
            <person name="Auch B."/>
            <person name="Kono T."/>
            <person name="Mallez S."/>
            <person name="Zhang Y."/>
            <person name="Obille A."/>
            <person name="Becker A."/>
            <person name="Abrahante J.E."/>
            <person name="Garbe J."/>
            <person name="Badalamenti J.P."/>
            <person name="Herman A."/>
            <person name="Mangelson H."/>
            <person name="Liachko I."/>
            <person name="Sullivan S."/>
            <person name="Sone E.D."/>
            <person name="Koren S."/>
            <person name="Silverstein K.A.T."/>
            <person name="Beckman K.B."/>
            <person name="Gohl D.M."/>
        </authorList>
    </citation>
    <scope>NUCLEOTIDE SEQUENCE</scope>
    <source>
        <strain evidence="2">Duluth1</strain>
        <tissue evidence="2">Whole animal</tissue>
    </source>
</reference>
<organism evidence="2 3">
    <name type="scientific">Dreissena polymorpha</name>
    <name type="common">Zebra mussel</name>
    <name type="synonym">Mytilus polymorpha</name>
    <dbReference type="NCBI Taxonomy" id="45954"/>
    <lineage>
        <taxon>Eukaryota</taxon>
        <taxon>Metazoa</taxon>
        <taxon>Spiralia</taxon>
        <taxon>Lophotrochozoa</taxon>
        <taxon>Mollusca</taxon>
        <taxon>Bivalvia</taxon>
        <taxon>Autobranchia</taxon>
        <taxon>Heteroconchia</taxon>
        <taxon>Euheterodonta</taxon>
        <taxon>Imparidentia</taxon>
        <taxon>Neoheterodontei</taxon>
        <taxon>Myida</taxon>
        <taxon>Dreissenoidea</taxon>
        <taxon>Dreissenidae</taxon>
        <taxon>Dreissena</taxon>
    </lineage>
</organism>
<feature type="region of interest" description="Disordered" evidence="1">
    <location>
        <begin position="263"/>
        <end position="284"/>
    </location>
</feature>
<evidence type="ECO:0000313" key="2">
    <source>
        <dbReference type="EMBL" id="KAH3881503.1"/>
    </source>
</evidence>
<feature type="compositionally biased region" description="Basic and acidic residues" evidence="1">
    <location>
        <begin position="268"/>
        <end position="280"/>
    </location>
</feature>
<feature type="region of interest" description="Disordered" evidence="1">
    <location>
        <begin position="368"/>
        <end position="398"/>
    </location>
</feature>
<protein>
    <submittedName>
        <fullName evidence="2">Uncharacterized protein</fullName>
    </submittedName>
</protein>
<sequence>MTSSALLIPQLLKMEEPDFNTAIGDMSITNLIETITLIQKEMTREQENFTALGSELSGLKKTSGQYKSISKEMTASQARLTLLMDRSMKCFNQKMRNSENQTADKNKSEPVKPKSEPLPVNRLSTSDKPPSLKNSAGSRTMIKVQSLKTNNPVKVNKAEINGANNDDINRLSFDAKKDIVSHALPSMQDTTSCQPVLENVSQIAVSNSQQIKDISSQNSGATNGYASEPDLKATLVMSVTEDVKDNLADNKLTKDSAQAANLNGLQHEQPEVVKSSEKPSKPASKVVLNVDKQLIDLDSFTERKNMLSELKKFDKHLKSVPVKSDAVSEIKVAMNASKPDEDIKQEPHGFEVDVRSKSALFGEIKAVKKPSDNSVSSKTSKTNGPSSNSKTNSENDKNDQAKQFDSLLDDMDADSADLNKNPEKETQDDVNTDIEQNIVIIKDTDTGILEAHNPLMVQKIPASDEITAPQWRTIDTVKEESDDCVSQTSDMSTDDDRFVTEFSFPSVLSNIQAAPKAASLTEPNNVTNGDSNEVKSAVKVKPEVKIRVTGNEPNGSNEVTKNGPEAKGIVKVTGKQPDVKVTGKESEVKVTRNEPKVKVTGMEPEVNAAGEELVKDTRVKFRDWDPSKLLAKLYEVKMMPDNIEDISHKFIGMEGLMEKLPMNKKKATLLKTWKRRFFRAQDGWLHYYE</sequence>
<feature type="non-terminal residue" evidence="2">
    <location>
        <position position="1"/>
    </location>
</feature>
<keyword evidence="3" id="KW-1185">Reference proteome</keyword>
<gene>
    <name evidence="2" type="ORF">DPMN_005429</name>
</gene>
<accession>A0A9D4RWK3</accession>
<feature type="compositionally biased region" description="Basic and acidic residues" evidence="1">
    <location>
        <begin position="102"/>
        <end position="115"/>
    </location>
</feature>
<feature type="compositionally biased region" description="Polar residues" evidence="1">
    <location>
        <begin position="372"/>
        <end position="392"/>
    </location>
</feature>